<dbReference type="InterPro" id="IPR012337">
    <property type="entry name" value="RNaseH-like_sf"/>
</dbReference>
<dbReference type="Proteomes" id="UP001152795">
    <property type="component" value="Unassembled WGS sequence"/>
</dbReference>
<organism evidence="2 3">
    <name type="scientific">Paramuricea clavata</name>
    <name type="common">Red gorgonian</name>
    <name type="synonym">Violescent sea-whip</name>
    <dbReference type="NCBI Taxonomy" id="317549"/>
    <lineage>
        <taxon>Eukaryota</taxon>
        <taxon>Metazoa</taxon>
        <taxon>Cnidaria</taxon>
        <taxon>Anthozoa</taxon>
        <taxon>Octocorallia</taxon>
        <taxon>Malacalcyonacea</taxon>
        <taxon>Plexauridae</taxon>
        <taxon>Paramuricea</taxon>
    </lineage>
</organism>
<reference evidence="2" key="1">
    <citation type="submission" date="2020-04" db="EMBL/GenBank/DDBJ databases">
        <authorList>
            <person name="Alioto T."/>
            <person name="Alioto T."/>
            <person name="Gomez Garrido J."/>
        </authorList>
    </citation>
    <scope>NUCLEOTIDE SEQUENCE</scope>
    <source>
        <strain evidence="2">A484AB</strain>
    </source>
</reference>
<evidence type="ECO:0000259" key="1">
    <source>
        <dbReference type="Pfam" id="PF24764"/>
    </source>
</evidence>
<sequence length="354" mass="40799">MAAETESLKEIIYDKLLSVRDRLMQAHADLDMNGVLEILEVLMECVVSLDSFDRVSEQVFNFLMQAHDVLSRNINIHRGINESRLNNVGSVGRPSFNISKEQIEYLMDCNFSVADMSDILNVSKRTVERRMSANNLTGMNRFTAIADEQLDNAHVDGNHKLIRMRFVVHGCVDGYTRIPVFLKCSNNNKAVTVLNLFTQAVDDWGLPSRLRCDKDHGILDPGDEVDLWCLHFVFTKEINYSLSRWVEGWIRHPLRTERNCSPLQLYIRGMRWDHIAVPQPEDTNWDLYGIDWTGPVPTENEITATTVDVPDTNLPVTEELRNELNERLTEINNGNDFVEQYYVVRDCVRQMATY</sequence>
<proteinExistence type="predicted"/>
<comment type="caution">
    <text evidence="2">The sequence shown here is derived from an EMBL/GenBank/DDBJ whole genome shotgun (WGS) entry which is preliminary data.</text>
</comment>
<accession>A0A6S7FRE7</accession>
<evidence type="ECO:0000313" key="3">
    <source>
        <dbReference type="Proteomes" id="UP001152795"/>
    </source>
</evidence>
<dbReference type="PANTHER" id="PTHR46791:SF5">
    <property type="entry name" value="CLR5 DOMAIN-CONTAINING PROTEIN-RELATED"/>
    <property type="match status" value="1"/>
</dbReference>
<dbReference type="OrthoDB" id="2686689at2759"/>
<feature type="domain" description="Integrase core" evidence="1">
    <location>
        <begin position="215"/>
        <end position="270"/>
    </location>
</feature>
<keyword evidence="3" id="KW-1185">Reference proteome</keyword>
<dbReference type="EMBL" id="CACRXK020000272">
    <property type="protein sequence ID" value="CAB3980247.1"/>
    <property type="molecule type" value="Genomic_DNA"/>
</dbReference>
<dbReference type="InterPro" id="IPR058913">
    <property type="entry name" value="Integrase_dom_put"/>
</dbReference>
<feature type="domain" description="Integrase core" evidence="1">
    <location>
        <begin position="154"/>
        <end position="214"/>
    </location>
</feature>
<dbReference type="PANTHER" id="PTHR46791">
    <property type="entry name" value="EXPRESSED PROTEIN"/>
    <property type="match status" value="1"/>
</dbReference>
<dbReference type="Pfam" id="PF24764">
    <property type="entry name" value="rva_4"/>
    <property type="match status" value="2"/>
</dbReference>
<gene>
    <name evidence="2" type="ORF">PACLA_8A018484</name>
</gene>
<name>A0A6S7FRE7_PARCT</name>
<dbReference type="AlphaFoldDB" id="A0A6S7FRE7"/>
<protein>
    <recommendedName>
        <fullName evidence="1">Integrase core domain-containing protein</fullName>
    </recommendedName>
</protein>
<evidence type="ECO:0000313" key="2">
    <source>
        <dbReference type="EMBL" id="CAB3980247.1"/>
    </source>
</evidence>
<dbReference type="SUPFAM" id="SSF53098">
    <property type="entry name" value="Ribonuclease H-like"/>
    <property type="match status" value="1"/>
</dbReference>